<organism evidence="2 3">
    <name type="scientific">Aulographum hederae CBS 113979</name>
    <dbReference type="NCBI Taxonomy" id="1176131"/>
    <lineage>
        <taxon>Eukaryota</taxon>
        <taxon>Fungi</taxon>
        <taxon>Dikarya</taxon>
        <taxon>Ascomycota</taxon>
        <taxon>Pezizomycotina</taxon>
        <taxon>Dothideomycetes</taxon>
        <taxon>Pleosporomycetidae</taxon>
        <taxon>Aulographales</taxon>
        <taxon>Aulographaceae</taxon>
    </lineage>
</organism>
<reference evidence="2" key="1">
    <citation type="journal article" date="2020" name="Stud. Mycol.">
        <title>101 Dothideomycetes genomes: a test case for predicting lifestyles and emergence of pathogens.</title>
        <authorList>
            <person name="Haridas S."/>
            <person name="Albert R."/>
            <person name="Binder M."/>
            <person name="Bloem J."/>
            <person name="Labutti K."/>
            <person name="Salamov A."/>
            <person name="Andreopoulos B."/>
            <person name="Baker S."/>
            <person name="Barry K."/>
            <person name="Bills G."/>
            <person name="Bluhm B."/>
            <person name="Cannon C."/>
            <person name="Castanera R."/>
            <person name="Culley D."/>
            <person name="Daum C."/>
            <person name="Ezra D."/>
            <person name="Gonzalez J."/>
            <person name="Henrissat B."/>
            <person name="Kuo A."/>
            <person name="Liang C."/>
            <person name="Lipzen A."/>
            <person name="Lutzoni F."/>
            <person name="Magnuson J."/>
            <person name="Mondo S."/>
            <person name="Nolan M."/>
            <person name="Ohm R."/>
            <person name="Pangilinan J."/>
            <person name="Park H.-J."/>
            <person name="Ramirez L."/>
            <person name="Alfaro M."/>
            <person name="Sun H."/>
            <person name="Tritt A."/>
            <person name="Yoshinaga Y."/>
            <person name="Zwiers L.-H."/>
            <person name="Turgeon B."/>
            <person name="Goodwin S."/>
            <person name="Spatafora J."/>
            <person name="Crous P."/>
            <person name="Grigoriev I."/>
        </authorList>
    </citation>
    <scope>NUCLEOTIDE SEQUENCE</scope>
    <source>
        <strain evidence="2">CBS 113979</strain>
    </source>
</reference>
<feature type="domain" description="Heterokaryon incompatibility" evidence="1">
    <location>
        <begin position="31"/>
        <end position="161"/>
    </location>
</feature>
<dbReference type="AlphaFoldDB" id="A0A6G1HG32"/>
<dbReference type="InterPro" id="IPR010730">
    <property type="entry name" value="HET"/>
</dbReference>
<evidence type="ECO:0000259" key="1">
    <source>
        <dbReference type="Pfam" id="PF06985"/>
    </source>
</evidence>
<evidence type="ECO:0000313" key="3">
    <source>
        <dbReference type="Proteomes" id="UP000800041"/>
    </source>
</evidence>
<dbReference type="Pfam" id="PF06985">
    <property type="entry name" value="HET"/>
    <property type="match status" value="1"/>
</dbReference>
<sequence>IRLLHLKSWSDPSKPLEGEIAEYPLDSAPRYEALSYAWEGQKPTERFICEGKELLITANCLSALRSIWAKFTVHACVWIDAICIDQSNVAERGHQVGLMRDIYSHAFLTAIWLGDESDNSRLCFRRMMDSDRGGRLKAEELRSLFDLLRRNWFQRAWVLQEVAVAK</sequence>
<dbReference type="EMBL" id="ML977137">
    <property type="protein sequence ID" value="KAF1992191.1"/>
    <property type="molecule type" value="Genomic_DNA"/>
</dbReference>
<name>A0A6G1HG32_9PEZI</name>
<dbReference type="PANTHER" id="PTHR24148">
    <property type="entry name" value="ANKYRIN REPEAT DOMAIN-CONTAINING PROTEIN 39 HOMOLOG-RELATED"/>
    <property type="match status" value="1"/>
</dbReference>
<evidence type="ECO:0000313" key="2">
    <source>
        <dbReference type="EMBL" id="KAF1992191.1"/>
    </source>
</evidence>
<dbReference type="Proteomes" id="UP000800041">
    <property type="component" value="Unassembled WGS sequence"/>
</dbReference>
<feature type="non-terminal residue" evidence="2">
    <location>
        <position position="1"/>
    </location>
</feature>
<proteinExistence type="predicted"/>
<keyword evidence="3" id="KW-1185">Reference proteome</keyword>
<protein>
    <submittedName>
        <fullName evidence="2">HET-domain-containing protein</fullName>
    </submittedName>
</protein>
<dbReference type="PANTHER" id="PTHR24148:SF73">
    <property type="entry name" value="HET DOMAIN PROTEIN (AFU_ORTHOLOGUE AFUA_8G01020)"/>
    <property type="match status" value="1"/>
</dbReference>
<feature type="non-terminal residue" evidence="2">
    <location>
        <position position="166"/>
    </location>
</feature>
<dbReference type="OrthoDB" id="2157530at2759"/>
<accession>A0A6G1HG32</accession>
<dbReference type="InterPro" id="IPR052895">
    <property type="entry name" value="HetReg/Transcr_Mod"/>
</dbReference>
<gene>
    <name evidence="2" type="ORF">K402DRAFT_304175</name>
</gene>